<dbReference type="AlphaFoldDB" id="A0A1G9M357"/>
<sequence>MPIVQIDMLEGRTVDQRRELVKKVTEAITESVSCPASAVTIIIREMTKEHLGQAGKLRADS</sequence>
<evidence type="ECO:0000256" key="4">
    <source>
        <dbReference type="RuleBase" id="RU362032"/>
    </source>
</evidence>
<evidence type="ECO:0000256" key="2">
    <source>
        <dbReference type="ARBA" id="ARBA00023235"/>
    </source>
</evidence>
<organism evidence="6 7">
    <name type="scientific">Dendrosporobacter quercicolus</name>
    <dbReference type="NCBI Taxonomy" id="146817"/>
    <lineage>
        <taxon>Bacteria</taxon>
        <taxon>Bacillati</taxon>
        <taxon>Bacillota</taxon>
        <taxon>Negativicutes</taxon>
        <taxon>Selenomonadales</taxon>
        <taxon>Sporomusaceae</taxon>
        <taxon>Dendrosporobacter</taxon>
    </lineage>
</organism>
<protein>
    <recommendedName>
        <fullName evidence="4">Tautomerase</fullName>
        <ecNumber evidence="4">5.3.2.-</ecNumber>
    </recommendedName>
</protein>
<dbReference type="InterPro" id="IPR014347">
    <property type="entry name" value="Tautomerase/MIF_sf"/>
</dbReference>
<dbReference type="InterPro" id="IPR004370">
    <property type="entry name" value="4-OT-like_dom"/>
</dbReference>
<dbReference type="NCBIfam" id="NF002571">
    <property type="entry name" value="PRK02220.1"/>
    <property type="match status" value="1"/>
</dbReference>
<feature type="domain" description="4-oxalocrotonate tautomerase-like" evidence="5">
    <location>
        <begin position="2"/>
        <end position="57"/>
    </location>
</feature>
<evidence type="ECO:0000256" key="3">
    <source>
        <dbReference type="PIRSR" id="PIRSR618191-1"/>
    </source>
</evidence>
<name>A0A1G9M357_9FIRM</name>
<dbReference type="Proteomes" id="UP000214880">
    <property type="component" value="Unassembled WGS sequence"/>
</dbReference>
<reference evidence="6 7" key="1">
    <citation type="submission" date="2016-10" db="EMBL/GenBank/DDBJ databases">
        <authorList>
            <person name="de Groot N.N."/>
        </authorList>
    </citation>
    <scope>NUCLEOTIDE SEQUENCE [LARGE SCALE GENOMIC DNA]</scope>
    <source>
        <strain evidence="6 7">DSM 1736</strain>
    </source>
</reference>
<gene>
    <name evidence="6" type="ORF">SAMN04488502_101534</name>
</gene>
<dbReference type="STRING" id="146817.SAMN04488502_101534"/>
<evidence type="ECO:0000259" key="5">
    <source>
        <dbReference type="Pfam" id="PF01361"/>
    </source>
</evidence>
<dbReference type="RefSeq" id="WP_092067997.1">
    <property type="nucleotide sequence ID" value="NZ_FNHB01000001.1"/>
</dbReference>
<dbReference type="OrthoDB" id="5405937at2"/>
<dbReference type="InterPro" id="IPR018191">
    <property type="entry name" value="4-OT"/>
</dbReference>
<dbReference type="Pfam" id="PF01361">
    <property type="entry name" value="Tautomerase"/>
    <property type="match status" value="1"/>
</dbReference>
<keyword evidence="7" id="KW-1185">Reference proteome</keyword>
<evidence type="ECO:0000256" key="1">
    <source>
        <dbReference type="ARBA" id="ARBA00006723"/>
    </source>
</evidence>
<dbReference type="PANTHER" id="PTHR35530:SF1">
    <property type="entry name" value="2-HYDROXYMUCONATE TAUTOMERASE"/>
    <property type="match status" value="1"/>
</dbReference>
<dbReference type="GO" id="GO:0016853">
    <property type="term" value="F:isomerase activity"/>
    <property type="evidence" value="ECO:0007669"/>
    <property type="project" value="UniProtKB-UniRule"/>
</dbReference>
<dbReference type="Gene3D" id="3.30.429.10">
    <property type="entry name" value="Macrophage Migration Inhibitory Factor"/>
    <property type="match status" value="1"/>
</dbReference>
<evidence type="ECO:0000313" key="7">
    <source>
        <dbReference type="Proteomes" id="UP000214880"/>
    </source>
</evidence>
<dbReference type="PANTHER" id="PTHR35530">
    <property type="entry name" value="TAUTOMERASE-RELATED"/>
    <property type="match status" value="1"/>
</dbReference>
<keyword evidence="2 4" id="KW-0413">Isomerase</keyword>
<dbReference type="SUPFAM" id="SSF55331">
    <property type="entry name" value="Tautomerase/MIF"/>
    <property type="match status" value="1"/>
</dbReference>
<evidence type="ECO:0000313" key="6">
    <source>
        <dbReference type="EMBL" id="SDL68115.1"/>
    </source>
</evidence>
<dbReference type="EMBL" id="FNHB01000001">
    <property type="protein sequence ID" value="SDL68115.1"/>
    <property type="molecule type" value="Genomic_DNA"/>
</dbReference>
<dbReference type="NCBIfam" id="TIGR00013">
    <property type="entry name" value="taut"/>
    <property type="match status" value="1"/>
</dbReference>
<accession>A0A1G9M357</accession>
<proteinExistence type="inferred from homology"/>
<dbReference type="EC" id="5.3.2.-" evidence="4"/>
<feature type="active site" description="Proton acceptor; via imino nitrogen" evidence="3">
    <location>
        <position position="2"/>
    </location>
</feature>
<comment type="similarity">
    <text evidence="1 4">Belongs to the 4-oxalocrotonate tautomerase family.</text>
</comment>